<accession>A0A6J4SF71</accession>
<dbReference type="EC" id="2.3.1.51" evidence="9"/>
<gene>
    <name evidence="9" type="ORF">AVDCRST_MAG44-288</name>
</gene>
<dbReference type="SUPFAM" id="SSF69593">
    <property type="entry name" value="Glycerol-3-phosphate (1)-acyltransferase"/>
    <property type="match status" value="1"/>
</dbReference>
<feature type="domain" description="Phospholipid/glycerol acyltransferase" evidence="8">
    <location>
        <begin position="60"/>
        <end position="173"/>
    </location>
</feature>
<dbReference type="EMBL" id="CADCVY010000019">
    <property type="protein sequence ID" value="CAA9492371.1"/>
    <property type="molecule type" value="Genomic_DNA"/>
</dbReference>
<dbReference type="GO" id="GO:0006629">
    <property type="term" value="P:lipid metabolic process"/>
    <property type="evidence" value="ECO:0007669"/>
    <property type="project" value="UniProtKB-KW"/>
</dbReference>
<protein>
    <submittedName>
        <fullName evidence="9">1-acyl-sn-glycerol-3-phosphate acyltransferase</fullName>
        <ecNumber evidence="9">2.3.1.51</ecNumber>
    </submittedName>
</protein>
<keyword evidence="3" id="KW-0812">Transmembrane</keyword>
<proteinExistence type="predicted"/>
<comment type="subcellular location">
    <subcellularLocation>
        <location evidence="1">Membrane</location>
    </subcellularLocation>
</comment>
<dbReference type="AlphaFoldDB" id="A0A6J4SF71"/>
<dbReference type="PANTHER" id="PTHR23063">
    <property type="entry name" value="PHOSPHOLIPID ACYLTRANSFERASE"/>
    <property type="match status" value="1"/>
</dbReference>
<name>A0A6J4SF71_9SPHN</name>
<evidence type="ECO:0000256" key="1">
    <source>
        <dbReference type="ARBA" id="ARBA00004370"/>
    </source>
</evidence>
<dbReference type="Pfam" id="PF01553">
    <property type="entry name" value="Acyltransferase"/>
    <property type="match status" value="1"/>
</dbReference>
<evidence type="ECO:0000256" key="5">
    <source>
        <dbReference type="ARBA" id="ARBA00023098"/>
    </source>
</evidence>
<keyword evidence="5" id="KW-0443">Lipid metabolism</keyword>
<evidence type="ECO:0000313" key="9">
    <source>
        <dbReference type="EMBL" id="CAA9492371.1"/>
    </source>
</evidence>
<evidence type="ECO:0000256" key="2">
    <source>
        <dbReference type="ARBA" id="ARBA00022679"/>
    </source>
</evidence>
<evidence type="ECO:0000256" key="3">
    <source>
        <dbReference type="ARBA" id="ARBA00022692"/>
    </source>
</evidence>
<dbReference type="InterPro" id="IPR002123">
    <property type="entry name" value="Plipid/glycerol_acylTrfase"/>
</dbReference>
<sequence length="244" mass="25796">MIAAGRVAGLVALFLVCAPLHFASKFILRRSAWPPRFLGAAAWICGARVRVSGTPAAPHSLLLANHISWLDILVLGGATGSAFVAKDDLGHPLVHWLADLNNTVYVRREQRRAAKDQAVAIAAALACEQPVTVFPEGAVGPGDHLLPFHSTLLEAGALAGRDVVIRPVALDYGKLAEEISWFGESGKDNVLRVLGRRGTIPVAVTLLDPLAPGDRKQLARQAREAIGASLGFKSDAHSPIAPAQ</sequence>
<evidence type="ECO:0000259" key="8">
    <source>
        <dbReference type="SMART" id="SM00563"/>
    </source>
</evidence>
<dbReference type="PANTHER" id="PTHR23063:SF52">
    <property type="entry name" value="LYSOPHOSPHATIDYLCHOLINE ACYLTRANSFERASE"/>
    <property type="match status" value="1"/>
</dbReference>
<keyword evidence="2 9" id="KW-0808">Transferase</keyword>
<reference evidence="9" key="1">
    <citation type="submission" date="2020-02" db="EMBL/GenBank/DDBJ databases">
        <authorList>
            <person name="Meier V. D."/>
        </authorList>
    </citation>
    <scope>NUCLEOTIDE SEQUENCE</scope>
    <source>
        <strain evidence="9">AVDCRST_MAG44</strain>
    </source>
</reference>
<keyword evidence="7 9" id="KW-0012">Acyltransferase</keyword>
<evidence type="ECO:0000256" key="6">
    <source>
        <dbReference type="ARBA" id="ARBA00023136"/>
    </source>
</evidence>
<evidence type="ECO:0000256" key="7">
    <source>
        <dbReference type="ARBA" id="ARBA00023315"/>
    </source>
</evidence>
<dbReference type="SMART" id="SM00563">
    <property type="entry name" value="PlsC"/>
    <property type="match status" value="1"/>
</dbReference>
<organism evidence="9">
    <name type="scientific">uncultured Sphingomonas sp</name>
    <dbReference type="NCBI Taxonomy" id="158754"/>
    <lineage>
        <taxon>Bacteria</taxon>
        <taxon>Pseudomonadati</taxon>
        <taxon>Pseudomonadota</taxon>
        <taxon>Alphaproteobacteria</taxon>
        <taxon>Sphingomonadales</taxon>
        <taxon>Sphingomonadaceae</taxon>
        <taxon>Sphingomonas</taxon>
        <taxon>environmental samples</taxon>
    </lineage>
</organism>
<dbReference type="CDD" id="cd07989">
    <property type="entry name" value="LPLAT_AGPAT-like"/>
    <property type="match status" value="1"/>
</dbReference>
<dbReference type="GO" id="GO:0016020">
    <property type="term" value="C:membrane"/>
    <property type="evidence" value="ECO:0007669"/>
    <property type="project" value="UniProtKB-SubCell"/>
</dbReference>
<evidence type="ECO:0000256" key="4">
    <source>
        <dbReference type="ARBA" id="ARBA00022989"/>
    </source>
</evidence>
<keyword evidence="6" id="KW-0472">Membrane</keyword>
<keyword evidence="4" id="KW-1133">Transmembrane helix</keyword>
<dbReference type="GO" id="GO:0003841">
    <property type="term" value="F:1-acylglycerol-3-phosphate O-acyltransferase activity"/>
    <property type="evidence" value="ECO:0007669"/>
    <property type="project" value="UniProtKB-EC"/>
</dbReference>